<feature type="binding site" evidence="10">
    <location>
        <position position="173"/>
    </location>
    <ligand>
        <name>[4Fe-4S] cluster</name>
        <dbReference type="ChEBI" id="CHEBI:49883"/>
        <label>3</label>
    </ligand>
</feature>
<dbReference type="GO" id="GO:0022900">
    <property type="term" value="P:electron transport chain"/>
    <property type="evidence" value="ECO:0007669"/>
    <property type="project" value="UniProtKB-UniRule"/>
</dbReference>
<keyword evidence="10" id="KW-1003">Cell membrane</keyword>
<evidence type="ECO:0000256" key="9">
    <source>
        <dbReference type="ARBA" id="ARBA00023136"/>
    </source>
</evidence>
<feature type="binding site" evidence="10">
    <location>
        <position position="49"/>
    </location>
    <ligand>
        <name>[4Fe-4S] cluster</name>
        <dbReference type="ChEBI" id="CHEBI:49883"/>
        <label>1</label>
    </ligand>
</feature>
<feature type="binding site" evidence="10">
    <location>
        <position position="170"/>
    </location>
    <ligand>
        <name>[4Fe-4S] cluster</name>
        <dbReference type="ChEBI" id="CHEBI:49883"/>
        <label>3</label>
    </ligand>
</feature>
<comment type="cofactor">
    <cofactor evidence="10">
        <name>[4Fe-4S] cluster</name>
        <dbReference type="ChEBI" id="CHEBI:49883"/>
    </cofactor>
    <text evidence="10">Binds 3 [4Fe-4S] clusters.</text>
</comment>
<dbReference type="NCBIfam" id="TIGR01944">
    <property type="entry name" value="rnfB"/>
    <property type="match status" value="1"/>
</dbReference>
<feature type="binding site" evidence="10">
    <location>
        <position position="147"/>
    </location>
    <ligand>
        <name>[4Fe-4S] cluster</name>
        <dbReference type="ChEBI" id="CHEBI:49883"/>
        <label>2</label>
    </ligand>
</feature>
<feature type="binding site" evidence="10">
    <location>
        <position position="52"/>
    </location>
    <ligand>
        <name>[4Fe-4S] cluster</name>
        <dbReference type="ChEBI" id="CHEBI:49883"/>
        <label>1</label>
    </ligand>
</feature>
<dbReference type="GO" id="GO:0005886">
    <property type="term" value="C:plasma membrane"/>
    <property type="evidence" value="ECO:0007669"/>
    <property type="project" value="UniProtKB-SubCell"/>
</dbReference>
<comment type="function">
    <text evidence="10">Part of a membrane-bound complex that couples electron transfer with translocation of ions across the membrane.</text>
</comment>
<keyword evidence="9 10" id="KW-0472">Membrane</keyword>
<comment type="subunit">
    <text evidence="10">The complex is composed of six subunits: RnfA, RnfB, RnfC, RnfD, RnfE and RnfG.</text>
</comment>
<feature type="binding site" evidence="10">
    <location>
        <position position="74"/>
    </location>
    <ligand>
        <name>[4Fe-4S] cluster</name>
        <dbReference type="ChEBI" id="CHEBI:49883"/>
        <label>1</label>
    </ligand>
</feature>
<evidence type="ECO:0000256" key="7">
    <source>
        <dbReference type="ARBA" id="ARBA00023004"/>
    </source>
</evidence>
<dbReference type="Pfam" id="PF13187">
    <property type="entry name" value="Fer4_9"/>
    <property type="match status" value="1"/>
</dbReference>
<dbReference type="InterPro" id="IPR017900">
    <property type="entry name" value="4Fe4S_Fe_S_CS"/>
</dbReference>
<dbReference type="GO" id="GO:0009055">
    <property type="term" value="F:electron transfer activity"/>
    <property type="evidence" value="ECO:0007669"/>
    <property type="project" value="InterPro"/>
</dbReference>
<comment type="caution">
    <text evidence="10">Lacks conserved residue(s) required for the propagation of feature annotation.</text>
</comment>
<dbReference type="PROSITE" id="PS51656">
    <property type="entry name" value="4FE4S"/>
    <property type="match status" value="1"/>
</dbReference>
<organism evidence="14 15">
    <name type="scientific">Ruminococcus flavefaciens</name>
    <dbReference type="NCBI Taxonomy" id="1265"/>
    <lineage>
        <taxon>Bacteria</taxon>
        <taxon>Bacillati</taxon>
        <taxon>Bacillota</taxon>
        <taxon>Clostridia</taxon>
        <taxon>Eubacteriales</taxon>
        <taxon>Oscillospiraceae</taxon>
        <taxon>Ruminococcus</taxon>
    </lineage>
</organism>
<dbReference type="GO" id="GO:0051539">
    <property type="term" value="F:4 iron, 4 sulfur cluster binding"/>
    <property type="evidence" value="ECO:0007669"/>
    <property type="project" value="UniProtKB-UniRule"/>
</dbReference>
<keyword evidence="7 10" id="KW-0408">Iron</keyword>
<dbReference type="Gene3D" id="1.10.15.40">
    <property type="entry name" value="Electron transport complex subunit B, putative Fe-S cluster"/>
    <property type="match status" value="1"/>
</dbReference>
<dbReference type="RefSeq" id="WP_074716568.1">
    <property type="nucleotide sequence ID" value="NZ_FNWV01000005.1"/>
</dbReference>
<accession>A0A1H6JQB6</accession>
<gene>
    <name evidence="10" type="primary">rnfB</name>
    <name evidence="14" type="ORF">SAMN02910265_01788</name>
</gene>
<dbReference type="InterPro" id="IPR050395">
    <property type="entry name" value="4Fe4S_Ferredoxin_RnfB"/>
</dbReference>
<comment type="subcellular location">
    <subcellularLocation>
        <location evidence="10">Cell membrane</location>
    </subcellularLocation>
</comment>
<evidence type="ECO:0000256" key="4">
    <source>
        <dbReference type="ARBA" id="ARBA00022737"/>
    </source>
</evidence>
<feature type="transmembrane region" description="Helical" evidence="11">
    <location>
        <begin position="6"/>
        <end position="29"/>
    </location>
</feature>
<dbReference type="PANTHER" id="PTHR43560:SF1">
    <property type="entry name" value="ION-TRANSLOCATING OXIDOREDUCTASE COMPLEX SUBUNIT B"/>
    <property type="match status" value="1"/>
</dbReference>
<dbReference type="OrthoDB" id="9789936at2"/>
<sequence>MTTYLIPALILGGCGVLAGVLLTVAAKVFHVEVDERIEKISEALPQANCGACGFAGCSDYANAIVQKGAATNLCRPGGADAAGKIAAILGTAAAEVVPMTAVVHCNGDCNATQTAFSFDGVQSCKAVKRFYGGNGTCKFGCIGLGDCVSACEHDAIKVVNGVAKVIPALCGACGQCAAACPNSLISIKPLAKHIDVLCSSGDNGKATKLSCKNGCIGCKICEKKCPNGAITVNNFHASIDYDKCTNCGACMAACPAKAIHSCEK</sequence>
<dbReference type="PANTHER" id="PTHR43560">
    <property type="entry name" value="ION-TRANSLOCATING OXIDOREDUCTASE COMPLEX SUBUNIT B"/>
    <property type="match status" value="1"/>
</dbReference>
<evidence type="ECO:0000313" key="15">
    <source>
        <dbReference type="Proteomes" id="UP000183190"/>
    </source>
</evidence>
<dbReference type="Pfam" id="PF00037">
    <property type="entry name" value="Fer4"/>
    <property type="match status" value="1"/>
</dbReference>
<dbReference type="Proteomes" id="UP000183190">
    <property type="component" value="Unassembled WGS sequence"/>
</dbReference>
<keyword evidence="3 10" id="KW-0479">Metal-binding</keyword>
<feature type="binding site" evidence="10">
    <location>
        <position position="57"/>
    </location>
    <ligand>
        <name>[4Fe-4S] cluster</name>
        <dbReference type="ChEBI" id="CHEBI:49883"/>
        <label>1</label>
    </ligand>
</feature>
<keyword evidence="11" id="KW-0812">Transmembrane</keyword>
<dbReference type="Pfam" id="PF04060">
    <property type="entry name" value="FeS"/>
    <property type="match status" value="1"/>
</dbReference>
<dbReference type="InterPro" id="IPR010207">
    <property type="entry name" value="Elect_transpt_cplx_RnfB/RsxB"/>
</dbReference>
<keyword evidence="8 10" id="KW-0411">Iron-sulfur</keyword>
<evidence type="ECO:0000256" key="10">
    <source>
        <dbReference type="HAMAP-Rule" id="MF_00463"/>
    </source>
</evidence>
<feature type="region of interest" description="Hydrophobic" evidence="10">
    <location>
        <begin position="1"/>
        <end position="26"/>
    </location>
</feature>
<evidence type="ECO:0000256" key="1">
    <source>
        <dbReference type="ARBA" id="ARBA00022448"/>
    </source>
</evidence>
<dbReference type="SUPFAM" id="SSF54862">
    <property type="entry name" value="4Fe-4S ferredoxins"/>
    <property type="match status" value="1"/>
</dbReference>
<proteinExistence type="inferred from homology"/>
<evidence type="ECO:0000256" key="11">
    <source>
        <dbReference type="SAM" id="Phobius"/>
    </source>
</evidence>
<reference evidence="14 15" key="1">
    <citation type="submission" date="2016-10" db="EMBL/GenBank/DDBJ databases">
        <authorList>
            <person name="de Groot N.N."/>
        </authorList>
    </citation>
    <scope>NUCLEOTIDE SEQUENCE [LARGE SCALE GENOMIC DNA]</scope>
    <source>
        <strain evidence="14 15">YAD2003</strain>
    </source>
</reference>
<comment type="similarity">
    <text evidence="10">Belongs to the 4Fe4S bacterial-type ferredoxin family. RnfB subfamily.</text>
</comment>
<evidence type="ECO:0000256" key="3">
    <source>
        <dbReference type="ARBA" id="ARBA00022723"/>
    </source>
</evidence>
<dbReference type="InterPro" id="IPR017896">
    <property type="entry name" value="4Fe4S_Fe-S-bd"/>
</dbReference>
<dbReference type="EC" id="7.-.-.-" evidence="10"/>
<dbReference type="GO" id="GO:0046872">
    <property type="term" value="F:metal ion binding"/>
    <property type="evidence" value="ECO:0007669"/>
    <property type="project" value="UniProtKB-KW"/>
</dbReference>
<feature type="binding site" evidence="10">
    <location>
        <position position="151"/>
    </location>
    <ligand>
        <name>[4Fe-4S] cluster</name>
        <dbReference type="ChEBI" id="CHEBI:49883"/>
        <label>3</label>
    </ligand>
</feature>
<dbReference type="EMBL" id="FNWV01000005">
    <property type="protein sequence ID" value="SEH62038.1"/>
    <property type="molecule type" value="Genomic_DNA"/>
</dbReference>
<dbReference type="AlphaFoldDB" id="A0A1H6JQB6"/>
<keyword evidence="4 10" id="KW-0677">Repeat</keyword>
<evidence type="ECO:0000313" key="14">
    <source>
        <dbReference type="EMBL" id="SEH62038.1"/>
    </source>
</evidence>
<dbReference type="InterPro" id="IPR007202">
    <property type="entry name" value="4Fe-4S_dom"/>
</dbReference>
<dbReference type="CDD" id="cd10549">
    <property type="entry name" value="MtMvhB_like"/>
    <property type="match status" value="1"/>
</dbReference>
<feature type="binding site" evidence="10">
    <location>
        <position position="180"/>
    </location>
    <ligand>
        <name>[4Fe-4S] cluster</name>
        <dbReference type="ChEBI" id="CHEBI:49883"/>
        <label>2</label>
    </ligand>
</feature>
<dbReference type="Gene3D" id="3.30.70.20">
    <property type="match status" value="2"/>
</dbReference>
<evidence type="ECO:0000256" key="2">
    <source>
        <dbReference type="ARBA" id="ARBA00022485"/>
    </source>
</evidence>
<protein>
    <recommendedName>
        <fullName evidence="10">Ion-translocating oxidoreductase complex subunit B</fullName>
        <ecNumber evidence="10">7.-.-.-</ecNumber>
    </recommendedName>
    <alternativeName>
        <fullName evidence="10">Rnf electron transport complex subunit B</fullName>
    </alternativeName>
</protein>
<dbReference type="HAMAP" id="MF_00463">
    <property type="entry name" value="RsxB_RnfB"/>
    <property type="match status" value="1"/>
</dbReference>
<keyword evidence="5 10" id="KW-1278">Translocase</keyword>
<evidence type="ECO:0000259" key="13">
    <source>
        <dbReference type="PROSITE" id="PS51656"/>
    </source>
</evidence>
<evidence type="ECO:0000256" key="6">
    <source>
        <dbReference type="ARBA" id="ARBA00022982"/>
    </source>
</evidence>
<evidence type="ECO:0000259" key="12">
    <source>
        <dbReference type="PROSITE" id="PS51379"/>
    </source>
</evidence>
<keyword evidence="11" id="KW-1133">Transmembrane helix</keyword>
<evidence type="ECO:0000256" key="5">
    <source>
        <dbReference type="ARBA" id="ARBA00022967"/>
    </source>
</evidence>
<name>A0A1H6JQB6_RUMFL</name>
<feature type="domain" description="4Fe-4S ferredoxin-type" evidence="12">
    <location>
        <begin position="205"/>
        <end position="234"/>
    </location>
</feature>
<feature type="domain" description="4Fe-4S" evidence="13">
    <location>
        <begin position="32"/>
        <end position="91"/>
    </location>
</feature>
<feature type="binding site" evidence="10">
    <location>
        <position position="176"/>
    </location>
    <ligand>
        <name>[4Fe-4S] cluster</name>
        <dbReference type="ChEBI" id="CHEBI:49883"/>
        <label>3</label>
    </ligand>
</feature>
<dbReference type="PROSITE" id="PS51379">
    <property type="entry name" value="4FE4S_FER_2"/>
    <property type="match status" value="3"/>
</dbReference>
<keyword evidence="2 10" id="KW-0004">4Fe-4S</keyword>
<feature type="domain" description="4Fe-4S ferredoxin-type" evidence="12">
    <location>
        <begin position="235"/>
        <end position="264"/>
    </location>
</feature>
<feature type="domain" description="4Fe-4S ferredoxin-type" evidence="12">
    <location>
        <begin position="161"/>
        <end position="190"/>
    </location>
</feature>
<feature type="binding site" evidence="10">
    <location>
        <position position="141"/>
    </location>
    <ligand>
        <name>[4Fe-4S] cluster</name>
        <dbReference type="ChEBI" id="CHEBI:49883"/>
        <label>2</label>
    </ligand>
</feature>
<dbReference type="PROSITE" id="PS00198">
    <property type="entry name" value="4FE4S_FER_1"/>
    <property type="match status" value="1"/>
</dbReference>
<keyword evidence="6 10" id="KW-0249">Electron transport</keyword>
<feature type="binding site" evidence="10">
    <location>
        <position position="137"/>
    </location>
    <ligand>
        <name>[4Fe-4S] cluster</name>
        <dbReference type="ChEBI" id="CHEBI:49883"/>
        <label>2</label>
    </ligand>
</feature>
<evidence type="ECO:0000256" key="8">
    <source>
        <dbReference type="ARBA" id="ARBA00023014"/>
    </source>
</evidence>
<keyword evidence="1 10" id="KW-0813">Transport</keyword>